<dbReference type="AlphaFoldDB" id="A0A248JPA0"/>
<evidence type="ECO:0000313" key="4">
    <source>
        <dbReference type="Proteomes" id="UP000197153"/>
    </source>
</evidence>
<protein>
    <recommendedName>
        <fullName evidence="5">Peptidase</fullName>
    </recommendedName>
</protein>
<feature type="region of interest" description="Disordered" evidence="1">
    <location>
        <begin position="1"/>
        <end position="25"/>
    </location>
</feature>
<evidence type="ECO:0008006" key="5">
    <source>
        <dbReference type="Google" id="ProtNLM"/>
    </source>
</evidence>
<dbReference type="InterPro" id="IPR005625">
    <property type="entry name" value="PepSY-ass_TM"/>
</dbReference>
<evidence type="ECO:0000256" key="1">
    <source>
        <dbReference type="SAM" id="MobiDB-lite"/>
    </source>
</evidence>
<feature type="transmembrane region" description="Helical" evidence="2">
    <location>
        <begin position="691"/>
        <end position="711"/>
    </location>
</feature>
<keyword evidence="2" id="KW-0472">Membrane</keyword>
<evidence type="ECO:0000256" key="2">
    <source>
        <dbReference type="SAM" id="Phobius"/>
    </source>
</evidence>
<keyword evidence="2" id="KW-0812">Transmembrane</keyword>
<gene>
    <name evidence="3" type="ORF">Y958_06715</name>
</gene>
<dbReference type="KEGG" id="nao:Y958_06715"/>
<feature type="transmembrane region" description="Helical" evidence="2">
    <location>
        <begin position="245"/>
        <end position="267"/>
    </location>
</feature>
<dbReference type="PANTHER" id="PTHR34219">
    <property type="entry name" value="IRON-REGULATED INNER MEMBRANE PROTEIN-RELATED"/>
    <property type="match status" value="1"/>
</dbReference>
<dbReference type="Pfam" id="PF03929">
    <property type="entry name" value="PepSY_TM"/>
    <property type="match status" value="1"/>
</dbReference>
<feature type="transmembrane region" description="Helical" evidence="2">
    <location>
        <begin position="638"/>
        <end position="656"/>
    </location>
</feature>
<feature type="transmembrane region" description="Helical" evidence="2">
    <location>
        <begin position="370"/>
        <end position="393"/>
    </location>
</feature>
<organism evidence="3 4">
    <name type="scientific">Nitrospirillum viridazoti CBAmc</name>
    <dbReference type="NCBI Taxonomy" id="1441467"/>
    <lineage>
        <taxon>Bacteria</taxon>
        <taxon>Pseudomonadati</taxon>
        <taxon>Pseudomonadota</taxon>
        <taxon>Alphaproteobacteria</taxon>
        <taxon>Rhodospirillales</taxon>
        <taxon>Azospirillaceae</taxon>
        <taxon>Nitrospirillum</taxon>
        <taxon>Nitrospirillum viridazoti</taxon>
    </lineage>
</organism>
<reference evidence="3 4" key="1">
    <citation type="submission" date="2017-06" db="EMBL/GenBank/DDBJ databases">
        <title>Complete genome sequence of Nitrospirillum amazonense strain CBAmC, an endophytic nitrogen-fixing and plant growth-promoting bacterium, isolated from sugarcane.</title>
        <authorList>
            <person name="Schwab S."/>
            <person name="dos Santos Teixeira K.R."/>
            <person name="Simoes Araujo J.L."/>
            <person name="Soares Vidal M."/>
            <person name="Borges de Freitas H.R."/>
            <person name="Rivello Crivelaro A.L."/>
            <person name="Bueno de Camargo Nunes A."/>
            <person name="dos Santos C.M."/>
            <person name="Palmeira da Silva Rosa D."/>
            <person name="da Silva Padilha D."/>
            <person name="da Silva E."/>
            <person name="Araujo Terra L."/>
            <person name="Soares Mendes V."/>
            <person name="Farinelli L."/>
            <person name="Magalhaes Cruz L."/>
            <person name="Baldani J.I."/>
        </authorList>
    </citation>
    <scope>NUCLEOTIDE SEQUENCE [LARGE SCALE GENOMIC DNA]</scope>
    <source>
        <strain evidence="3 4">CBAmC</strain>
    </source>
</reference>
<name>A0A248JPA0_9PROT</name>
<sequence>MPATSLGFGRRHDGDDGLFGGLGPDGAGHRPAAAGMGLGHGPALACPAGLGADRRGLRRLGGRGRRRQGRRHRLPGLLPGGLWRGDPGPGPAPPAASRPQGAGGHAGGTGPAGLDRLPARGGPHPVGRPAGRRHRYVGGRPGGGARRRDGNRPPGGRRLHRPYRLGHRHDLGAGGRAPGPGGPAAAADRRRRRGGRLAVPRLKEGEDMLKRIAARVLARRKADPAAATSRARGGFVQSSLAGHSALGLGLGALIYIVCLSGAVAVFADDLSRWEWAGTPETAALAPEVVDQALAAGLARASAQAGGAEKVTGLYGLLPRPDWPHLAVRAYTPAGAVTWRAGADGALADTPSDAWTDFIGEVHMELSLPGVWAGLAVGTVGIALLSLLFSGILAHPRIFRDAFALRLTGARRLGLADLHNRLSVWGLPFHIAITVTGALFALASLMILTVAQVGYKGDLARAYAPLSGAQVAADAGPRPLPPIALLQAQVADPTPGAARISRFYYVERPGTKGQRILLDMTRHDGLTQGDRNYFDGEGKLLAPLGFLDGPVGMRVYGASLALHCATYGGLPVRLVYGVLGLALSIVTATGFSIFLARRRDRGRPLPRLERAWAGVTWGVPLAATVSAAFTLAPDLAREAVYLWSFWGLVAILPLLSLAAPTGERASRTLRLLLGAALVLLAGAHAARHGTDLPAAALVVDLVLALAGAGFVFSTGLVGHRARTLAAQANPAP</sequence>
<accession>A0A248JPA0</accession>
<keyword evidence="4" id="KW-1185">Reference proteome</keyword>
<dbReference type="PANTHER" id="PTHR34219:SF3">
    <property type="entry name" value="BLL7967 PROTEIN"/>
    <property type="match status" value="1"/>
</dbReference>
<feature type="compositionally biased region" description="Gly residues" evidence="1">
    <location>
        <begin position="101"/>
        <end position="111"/>
    </location>
</feature>
<feature type="transmembrane region" description="Helical" evidence="2">
    <location>
        <begin position="607"/>
        <end position="632"/>
    </location>
</feature>
<feature type="compositionally biased region" description="Basic residues" evidence="1">
    <location>
        <begin position="56"/>
        <end position="74"/>
    </location>
</feature>
<feature type="transmembrane region" description="Helical" evidence="2">
    <location>
        <begin position="668"/>
        <end position="685"/>
    </location>
</feature>
<keyword evidence="2" id="KW-1133">Transmembrane helix</keyword>
<feature type="transmembrane region" description="Helical" evidence="2">
    <location>
        <begin position="428"/>
        <end position="450"/>
    </location>
</feature>
<feature type="compositionally biased region" description="Basic residues" evidence="1">
    <location>
        <begin position="155"/>
        <end position="167"/>
    </location>
</feature>
<evidence type="ECO:0000313" key="3">
    <source>
        <dbReference type="EMBL" id="ASG20537.1"/>
    </source>
</evidence>
<feature type="transmembrane region" description="Helical" evidence="2">
    <location>
        <begin position="573"/>
        <end position="595"/>
    </location>
</feature>
<dbReference type="EMBL" id="CP022110">
    <property type="protein sequence ID" value="ASG20537.1"/>
    <property type="molecule type" value="Genomic_DNA"/>
</dbReference>
<feature type="region of interest" description="Disordered" evidence="1">
    <location>
        <begin position="48"/>
        <end position="195"/>
    </location>
</feature>
<proteinExistence type="predicted"/>
<dbReference type="Proteomes" id="UP000197153">
    <property type="component" value="Chromosome 1"/>
</dbReference>